<protein>
    <submittedName>
        <fullName evidence="2">Uncharacterized protein</fullName>
    </submittedName>
</protein>
<dbReference type="EMBL" id="JAVFWL010000001">
    <property type="protein sequence ID" value="KAK6726132.1"/>
    <property type="molecule type" value="Genomic_DNA"/>
</dbReference>
<evidence type="ECO:0000256" key="1">
    <source>
        <dbReference type="SAM" id="MobiDB-lite"/>
    </source>
</evidence>
<keyword evidence="3" id="KW-1185">Reference proteome</keyword>
<dbReference type="Proteomes" id="UP001303046">
    <property type="component" value="Unassembled WGS sequence"/>
</dbReference>
<accession>A0ABR1BLH4</accession>
<comment type="caution">
    <text evidence="2">The sequence shown here is derived from an EMBL/GenBank/DDBJ whole genome shotgun (WGS) entry which is preliminary data.</text>
</comment>
<evidence type="ECO:0000313" key="3">
    <source>
        <dbReference type="Proteomes" id="UP001303046"/>
    </source>
</evidence>
<dbReference type="InterPro" id="IPR036397">
    <property type="entry name" value="RNaseH_sf"/>
</dbReference>
<evidence type="ECO:0000313" key="2">
    <source>
        <dbReference type="EMBL" id="KAK6726132.1"/>
    </source>
</evidence>
<sequence length="79" mass="9266">MGSSTALTVQPRPGPERLPPLRIASASSEEKRYYYRDHLEMNLRAFFASKSPKFYAKIIRDLVRRWQKVVDVDADYFVE</sequence>
<gene>
    <name evidence="2" type="primary">Necator_chrI.g567</name>
    <name evidence="2" type="ORF">RB195_004445</name>
</gene>
<feature type="region of interest" description="Disordered" evidence="1">
    <location>
        <begin position="1"/>
        <end position="20"/>
    </location>
</feature>
<proteinExistence type="predicted"/>
<dbReference type="Gene3D" id="3.30.420.10">
    <property type="entry name" value="Ribonuclease H-like superfamily/Ribonuclease H"/>
    <property type="match status" value="1"/>
</dbReference>
<organism evidence="2 3">
    <name type="scientific">Necator americanus</name>
    <name type="common">Human hookworm</name>
    <dbReference type="NCBI Taxonomy" id="51031"/>
    <lineage>
        <taxon>Eukaryota</taxon>
        <taxon>Metazoa</taxon>
        <taxon>Ecdysozoa</taxon>
        <taxon>Nematoda</taxon>
        <taxon>Chromadorea</taxon>
        <taxon>Rhabditida</taxon>
        <taxon>Rhabditina</taxon>
        <taxon>Rhabditomorpha</taxon>
        <taxon>Strongyloidea</taxon>
        <taxon>Ancylostomatidae</taxon>
        <taxon>Bunostominae</taxon>
        <taxon>Necator</taxon>
    </lineage>
</organism>
<reference evidence="2 3" key="1">
    <citation type="submission" date="2023-08" db="EMBL/GenBank/DDBJ databases">
        <title>A Necator americanus chromosomal reference genome.</title>
        <authorList>
            <person name="Ilik V."/>
            <person name="Petrzelkova K.J."/>
            <person name="Pardy F."/>
            <person name="Fuh T."/>
            <person name="Niatou-Singa F.S."/>
            <person name="Gouil Q."/>
            <person name="Baker L."/>
            <person name="Ritchie M.E."/>
            <person name="Jex A.R."/>
            <person name="Gazzola D."/>
            <person name="Li H."/>
            <person name="Toshio Fujiwara R."/>
            <person name="Zhan B."/>
            <person name="Aroian R.V."/>
            <person name="Pafco B."/>
            <person name="Schwarz E.M."/>
        </authorList>
    </citation>
    <scope>NUCLEOTIDE SEQUENCE [LARGE SCALE GENOMIC DNA]</scope>
    <source>
        <strain evidence="2 3">Aroian</strain>
        <tissue evidence="2">Whole animal</tissue>
    </source>
</reference>
<name>A0ABR1BLH4_NECAM</name>